<dbReference type="RefSeq" id="WP_149566961.1">
    <property type="nucleotide sequence ID" value="NZ_CP035807.1"/>
</dbReference>
<dbReference type="Proteomes" id="UP000323824">
    <property type="component" value="Chromosome"/>
</dbReference>
<dbReference type="EMBL" id="CP035807">
    <property type="protein sequence ID" value="QEN03703.1"/>
    <property type="molecule type" value="Genomic_DNA"/>
</dbReference>
<dbReference type="KEGG" id="sper:EW093_02965"/>
<reference evidence="2 3" key="2">
    <citation type="submission" date="2019-09" db="EMBL/GenBank/DDBJ databases">
        <title>Complete Genome Sequence and Methylome Analysis of free living Spirochaetas.</title>
        <authorList>
            <person name="Leshcheva N."/>
            <person name="Mikheeva N."/>
        </authorList>
    </citation>
    <scope>NUCLEOTIDE SEQUENCE [LARGE SCALE GENOMIC DNA]</scope>
    <source>
        <strain evidence="2 3">P</strain>
    </source>
</reference>
<name>A0A5C1Q6L6_9SPIO</name>
<evidence type="ECO:0000256" key="1">
    <source>
        <dbReference type="SAM" id="Phobius"/>
    </source>
</evidence>
<keyword evidence="1" id="KW-1133">Transmembrane helix</keyword>
<sequence length="169" mass="19528">MIDRNKIILTISIILAILGLFLIAAILINSPYYQGFEAELSYLSPDLSENRTLLRESVTITKKSDIKIIFEKKYNQVTYDNELFRDFITNLEVQVWNESEYFSFQPDDVSITNIDEKLFQIKIGELSGSGNYYIYINSDYGVNGAYNIGIGIGRESYFHPIGKNSRRFY</sequence>
<keyword evidence="1" id="KW-0812">Transmembrane</keyword>
<accession>A0A5C1Q6L6</accession>
<evidence type="ECO:0000313" key="2">
    <source>
        <dbReference type="EMBL" id="QEN03703.1"/>
    </source>
</evidence>
<organism evidence="2 3">
    <name type="scientific">Thiospirochaeta perfilievii</name>
    <dbReference type="NCBI Taxonomy" id="252967"/>
    <lineage>
        <taxon>Bacteria</taxon>
        <taxon>Pseudomonadati</taxon>
        <taxon>Spirochaetota</taxon>
        <taxon>Spirochaetia</taxon>
        <taxon>Spirochaetales</taxon>
        <taxon>Spirochaetaceae</taxon>
        <taxon>Thiospirochaeta</taxon>
    </lineage>
</organism>
<gene>
    <name evidence="2" type="ORF">EW093_02965</name>
</gene>
<reference evidence="2 3" key="1">
    <citation type="submission" date="2019-02" db="EMBL/GenBank/DDBJ databases">
        <authorList>
            <person name="Fomenkov A."/>
            <person name="Dubinina G."/>
            <person name="Grabovich M."/>
            <person name="Vincze T."/>
            <person name="Roberts R.J."/>
        </authorList>
    </citation>
    <scope>NUCLEOTIDE SEQUENCE [LARGE SCALE GENOMIC DNA]</scope>
    <source>
        <strain evidence="2 3">P</strain>
    </source>
</reference>
<protein>
    <submittedName>
        <fullName evidence="2">Uncharacterized protein</fullName>
    </submittedName>
</protein>
<proteinExistence type="predicted"/>
<dbReference type="AlphaFoldDB" id="A0A5C1Q6L6"/>
<evidence type="ECO:0000313" key="3">
    <source>
        <dbReference type="Proteomes" id="UP000323824"/>
    </source>
</evidence>
<keyword evidence="1" id="KW-0472">Membrane</keyword>
<keyword evidence="3" id="KW-1185">Reference proteome</keyword>
<feature type="transmembrane region" description="Helical" evidence="1">
    <location>
        <begin position="7"/>
        <end position="28"/>
    </location>
</feature>